<name>A0A8S4QM56_9NEOP</name>
<keyword evidence="2" id="KW-1185">Reference proteome</keyword>
<feature type="non-terminal residue" evidence="1">
    <location>
        <position position="48"/>
    </location>
</feature>
<comment type="caution">
    <text evidence="1">The sequence shown here is derived from an EMBL/GenBank/DDBJ whole genome shotgun (WGS) entry which is preliminary data.</text>
</comment>
<reference evidence="1" key="1">
    <citation type="submission" date="2022-03" db="EMBL/GenBank/DDBJ databases">
        <authorList>
            <person name="Lindestad O."/>
        </authorList>
    </citation>
    <scope>NUCLEOTIDE SEQUENCE</scope>
</reference>
<dbReference type="EMBL" id="CAKXAJ010014289">
    <property type="protein sequence ID" value="CAH2216170.1"/>
    <property type="molecule type" value="Genomic_DNA"/>
</dbReference>
<organism evidence="1 2">
    <name type="scientific">Pararge aegeria aegeria</name>
    <dbReference type="NCBI Taxonomy" id="348720"/>
    <lineage>
        <taxon>Eukaryota</taxon>
        <taxon>Metazoa</taxon>
        <taxon>Ecdysozoa</taxon>
        <taxon>Arthropoda</taxon>
        <taxon>Hexapoda</taxon>
        <taxon>Insecta</taxon>
        <taxon>Pterygota</taxon>
        <taxon>Neoptera</taxon>
        <taxon>Endopterygota</taxon>
        <taxon>Lepidoptera</taxon>
        <taxon>Glossata</taxon>
        <taxon>Ditrysia</taxon>
        <taxon>Papilionoidea</taxon>
        <taxon>Nymphalidae</taxon>
        <taxon>Satyrinae</taxon>
        <taxon>Satyrini</taxon>
        <taxon>Parargina</taxon>
        <taxon>Pararge</taxon>
    </lineage>
</organism>
<evidence type="ECO:0000313" key="2">
    <source>
        <dbReference type="Proteomes" id="UP000838756"/>
    </source>
</evidence>
<evidence type="ECO:0000313" key="1">
    <source>
        <dbReference type="EMBL" id="CAH2216170.1"/>
    </source>
</evidence>
<proteinExistence type="predicted"/>
<dbReference type="Proteomes" id="UP000838756">
    <property type="component" value="Unassembled WGS sequence"/>
</dbReference>
<gene>
    <name evidence="1" type="primary">jg2956</name>
    <name evidence="1" type="ORF">PAEG_LOCUS4228</name>
</gene>
<accession>A0A8S4QM56</accession>
<sequence>MLGFIPVVDIRSPFTGDPLQRSIARRPQRSIASKLPSIYVLLTFLAQG</sequence>
<dbReference type="AlphaFoldDB" id="A0A8S4QM56"/>
<protein>
    <submittedName>
        <fullName evidence="1">Jg2956 protein</fullName>
    </submittedName>
</protein>